<keyword evidence="2" id="KW-0812">Transmembrane</keyword>
<evidence type="ECO:0000313" key="6">
    <source>
        <dbReference type="EMBL" id="QDF71034.1"/>
    </source>
</evidence>
<gene>
    <name evidence="3" type="ORF">BKG62_21885</name>
    <name evidence="4" type="ORF">BKG82_14860</name>
    <name evidence="5" type="ORF">BKG84_21590</name>
    <name evidence="6" type="ORF">FJK96_13325</name>
</gene>
<evidence type="ECO:0000313" key="3">
    <source>
        <dbReference type="EMBL" id="OHT48273.1"/>
    </source>
</evidence>
<evidence type="ECO:0000313" key="7">
    <source>
        <dbReference type="Proteomes" id="UP000179441"/>
    </source>
</evidence>
<dbReference type="Proteomes" id="UP000180113">
    <property type="component" value="Unassembled WGS sequence"/>
</dbReference>
<protein>
    <recommendedName>
        <fullName evidence="11">DUF5313 domain-containing protein</fullName>
    </recommendedName>
</protein>
<feature type="transmembrane region" description="Helical" evidence="2">
    <location>
        <begin position="63"/>
        <end position="84"/>
    </location>
</feature>
<dbReference type="InterPro" id="IPR035197">
    <property type="entry name" value="DUF5313"/>
</dbReference>
<feature type="region of interest" description="Disordered" evidence="1">
    <location>
        <begin position="104"/>
        <end position="138"/>
    </location>
</feature>
<evidence type="ECO:0000313" key="8">
    <source>
        <dbReference type="Proteomes" id="UP000180043"/>
    </source>
</evidence>
<dbReference type="HOGENOM" id="CLU_143514_0_0_11"/>
<dbReference type="Pfam" id="PF17240">
    <property type="entry name" value="DUF5313"/>
    <property type="match status" value="1"/>
</dbReference>
<evidence type="ECO:0000313" key="10">
    <source>
        <dbReference type="Proteomes" id="UP000317728"/>
    </source>
</evidence>
<dbReference type="PATRIC" id="fig|1774.35.peg.2566"/>
<dbReference type="EMBL" id="MLHW01000019">
    <property type="protein sequence ID" value="OHT48273.1"/>
    <property type="molecule type" value="Genomic_DNA"/>
</dbReference>
<dbReference type="AlphaFoldDB" id="A0A0E3TR70"/>
<dbReference type="RefSeq" id="WP_030093419.1">
    <property type="nucleotide sequence ID" value="NZ_CP010946.1"/>
</dbReference>
<dbReference type="EMBL" id="MLIS01000002">
    <property type="protein sequence ID" value="OHU76740.1"/>
    <property type="molecule type" value="Genomic_DNA"/>
</dbReference>
<evidence type="ECO:0000313" key="5">
    <source>
        <dbReference type="EMBL" id="OHU76740.1"/>
    </source>
</evidence>
<evidence type="ECO:0000256" key="1">
    <source>
        <dbReference type="SAM" id="MobiDB-lite"/>
    </source>
</evidence>
<accession>A0A0E3TR70</accession>
<keyword evidence="7" id="KW-1185">Reference proteome</keyword>
<evidence type="ECO:0000313" key="9">
    <source>
        <dbReference type="Proteomes" id="UP000180113"/>
    </source>
</evidence>
<dbReference type="GeneID" id="31680180"/>
<dbReference type="OrthoDB" id="5195204at2"/>
<evidence type="ECO:0000313" key="4">
    <source>
        <dbReference type="EMBL" id="OHU56530.1"/>
    </source>
</evidence>
<dbReference type="EMBL" id="CP041150">
    <property type="protein sequence ID" value="QDF71034.1"/>
    <property type="molecule type" value="Genomic_DNA"/>
</dbReference>
<keyword evidence="2" id="KW-1133">Transmembrane helix</keyword>
<organism evidence="4 8">
    <name type="scientific">Mycobacteroides chelonae</name>
    <name type="common">Mycobacterium chelonae</name>
    <dbReference type="NCBI Taxonomy" id="1774"/>
    <lineage>
        <taxon>Bacteria</taxon>
        <taxon>Bacillati</taxon>
        <taxon>Actinomycetota</taxon>
        <taxon>Actinomycetes</taxon>
        <taxon>Mycobacteriales</taxon>
        <taxon>Mycobacteriaceae</taxon>
        <taxon>Mycobacteroides</taxon>
    </lineage>
</organism>
<name>A0A0E3TR70_MYCCH</name>
<feature type="compositionally biased region" description="Polar residues" evidence="1">
    <location>
        <begin position="129"/>
        <end position="138"/>
    </location>
</feature>
<dbReference type="Proteomes" id="UP000180043">
    <property type="component" value="Unassembled WGS sequence"/>
</dbReference>
<evidence type="ECO:0000256" key="2">
    <source>
        <dbReference type="SAM" id="Phobius"/>
    </source>
</evidence>
<evidence type="ECO:0008006" key="11">
    <source>
        <dbReference type="Google" id="ProtNLM"/>
    </source>
</evidence>
<reference evidence="3 9" key="1">
    <citation type="submission" date="2016-10" db="EMBL/GenBank/DDBJ databases">
        <title>Evaluation of Human, Animal and Environmental Mycobacterium chelonae Isolates by Core Genome Phylogenomic Analysis, Targeted Gene Comparison, and Anti-microbial Susceptibility Patterns: A Tale of Mistaken Identities.</title>
        <authorList>
            <person name="Fogelson S.B."/>
            <person name="Camus A.C."/>
            <person name="Lorenz W."/>
            <person name="Vasireddy R."/>
            <person name="Vasireddy S."/>
            <person name="Smith T."/>
            <person name="Brown-Elliott B.A."/>
            <person name="Wallace R.J.Jr."/>
            <person name="Hasan N.A."/>
            <person name="Reischl U."/>
            <person name="Sanchez S."/>
        </authorList>
    </citation>
    <scope>NUCLEOTIDE SEQUENCE [LARGE SCALE GENOMIC DNA]</scope>
    <source>
        <strain evidence="3 9">42895</strain>
    </source>
</reference>
<keyword evidence="2" id="KW-0472">Membrane</keyword>
<dbReference type="Proteomes" id="UP000179441">
    <property type="component" value="Unassembled WGS sequence"/>
</dbReference>
<dbReference type="Proteomes" id="UP000317728">
    <property type="component" value="Chromosome"/>
</dbReference>
<reference evidence="7 8" key="2">
    <citation type="submission" date="2016-10" db="EMBL/GenBank/DDBJ databases">
        <title>Evaluation of Human, Veterinary and Environmental Mycobacterium chelonae Isolates by Core Genome Phylogenomic Analysis, Targeted Gene Comparison, and Anti-microbial Susceptibility Patterns: A Tale of Mistaken Identities.</title>
        <authorList>
            <person name="Fogelson S.B."/>
            <person name="Camus A.C."/>
            <person name="Lorenz W."/>
            <person name="Vasireddy R."/>
            <person name="Vasireddy S."/>
            <person name="Smith T."/>
            <person name="Brown-Elliott B.A."/>
            <person name="Wallace R.J.Jr."/>
            <person name="Hasan N.A."/>
            <person name="Reischl U."/>
            <person name="Sanchez S."/>
        </authorList>
    </citation>
    <scope>NUCLEOTIDE SEQUENCE [LARGE SCALE GENOMIC DNA]</scope>
    <source>
        <strain evidence="4 8">15515</strain>
        <strain evidence="5 7">15518</strain>
    </source>
</reference>
<proteinExistence type="predicted"/>
<dbReference type="EMBL" id="MLIQ01000016">
    <property type="protein sequence ID" value="OHU56530.1"/>
    <property type="molecule type" value="Genomic_DNA"/>
</dbReference>
<sequence>MTTDRPTAGQYITYAYGKRLPDSMRDWVTNDLSGPGAVRRHMIRYVIPPHFILAPFWLLPGGLLLHVAITLPIYVWAILMTHALNKIWRRYRLAQHDLDPKLADIGNREKHARKHQTYAQRYGARPESTDTYSSSDPI</sequence>
<reference evidence="6 10" key="3">
    <citation type="submission" date="2019-06" db="EMBL/GenBank/DDBJ databases">
        <title>Whole geneome sequnce of Mycobacteroides chelonae M77 isolated from bovine milk from Meghalaya, India.</title>
        <authorList>
            <person name="Vise E."/>
            <person name="Das S."/>
            <person name="Garg A."/>
            <person name="Ghatak S."/>
            <person name="Shakuntala I."/>
            <person name="Milton A.A.P."/>
            <person name="Karam A."/>
            <person name="Sanjukta R."/>
            <person name="Puro K."/>
            <person name="Sen A."/>
        </authorList>
    </citation>
    <scope>NUCLEOTIDE SEQUENCE [LARGE SCALE GENOMIC DNA]</scope>
    <source>
        <strain evidence="6 10">M77</strain>
    </source>
</reference>